<dbReference type="OrthoDB" id="3579809at2"/>
<evidence type="ECO:0000313" key="2">
    <source>
        <dbReference type="Proteomes" id="UP000245590"/>
    </source>
</evidence>
<dbReference type="AlphaFoldDB" id="A0A2U2RHX3"/>
<evidence type="ECO:0000313" key="1">
    <source>
        <dbReference type="EMBL" id="PWH05448.1"/>
    </source>
</evidence>
<organism evidence="1 2">
    <name type="scientific">Brachybacterium endophyticum</name>
    <dbReference type="NCBI Taxonomy" id="2182385"/>
    <lineage>
        <taxon>Bacteria</taxon>
        <taxon>Bacillati</taxon>
        <taxon>Actinomycetota</taxon>
        <taxon>Actinomycetes</taxon>
        <taxon>Micrococcales</taxon>
        <taxon>Dermabacteraceae</taxon>
        <taxon>Brachybacterium</taxon>
    </lineage>
</organism>
<dbReference type="RefSeq" id="WP_109276412.1">
    <property type="nucleotide sequence ID" value="NZ_QFKX01000005.1"/>
</dbReference>
<sequence length="221" mass="23545">MSTENPHRTADPDAQLREELRFGASLCTSALESAELSGEESVAAAAHLVATADRTLHRLVASARDQDMSWTQIGALLGITRQAAQKRFSSPPRRVLAAADPPDPALVGLAAEVMDQAVAGGTELLDRIAGPHLARVLGEGGIAPVLAGVEPIFGRRLSRSAPEARVIARVTVVHAREHRERTDAVVRVSLTADGRLLGLHYDFAEPEQADSDPAAPEHRSR</sequence>
<reference evidence="1 2" key="1">
    <citation type="submission" date="2018-05" db="EMBL/GenBank/DDBJ databases">
        <title>Brachybacterium sp. M1HQ-2T, whole genome shotgun sequence.</title>
        <authorList>
            <person name="Tuo L."/>
        </authorList>
    </citation>
    <scope>NUCLEOTIDE SEQUENCE [LARGE SCALE GENOMIC DNA]</scope>
    <source>
        <strain evidence="1 2">M1HQ-2</strain>
    </source>
</reference>
<keyword evidence="2" id="KW-1185">Reference proteome</keyword>
<proteinExistence type="predicted"/>
<comment type="caution">
    <text evidence="1">The sequence shown here is derived from an EMBL/GenBank/DDBJ whole genome shotgun (WGS) entry which is preliminary data.</text>
</comment>
<accession>A0A2U2RHX3</accession>
<gene>
    <name evidence="1" type="ORF">DEO23_12765</name>
</gene>
<name>A0A2U2RHX3_9MICO</name>
<dbReference type="EMBL" id="QFKX01000005">
    <property type="protein sequence ID" value="PWH05448.1"/>
    <property type="molecule type" value="Genomic_DNA"/>
</dbReference>
<evidence type="ECO:0008006" key="3">
    <source>
        <dbReference type="Google" id="ProtNLM"/>
    </source>
</evidence>
<protein>
    <recommendedName>
        <fullName evidence="3">DUF3887 domain-containing protein</fullName>
    </recommendedName>
</protein>
<dbReference type="Proteomes" id="UP000245590">
    <property type="component" value="Unassembled WGS sequence"/>
</dbReference>